<organism evidence="2">
    <name type="scientific">Aegilops tauschii</name>
    <name type="common">Tausch's goatgrass</name>
    <name type="synonym">Aegilops squarrosa</name>
    <dbReference type="NCBI Taxonomy" id="37682"/>
    <lineage>
        <taxon>Eukaryota</taxon>
        <taxon>Viridiplantae</taxon>
        <taxon>Streptophyta</taxon>
        <taxon>Embryophyta</taxon>
        <taxon>Tracheophyta</taxon>
        <taxon>Spermatophyta</taxon>
        <taxon>Magnoliopsida</taxon>
        <taxon>Liliopsida</taxon>
        <taxon>Poales</taxon>
        <taxon>Poaceae</taxon>
        <taxon>BOP clade</taxon>
        <taxon>Pooideae</taxon>
        <taxon>Triticodae</taxon>
        <taxon>Triticeae</taxon>
        <taxon>Triticinae</taxon>
        <taxon>Aegilops</taxon>
    </lineage>
</organism>
<evidence type="ECO:0000313" key="2">
    <source>
        <dbReference type="EnsemblPlants" id="EMT16752"/>
    </source>
</evidence>
<evidence type="ECO:0000259" key="1">
    <source>
        <dbReference type="Pfam" id="PF12274"/>
    </source>
</evidence>
<proteinExistence type="predicted"/>
<dbReference type="PANTHER" id="PTHR33326:SF23">
    <property type="entry name" value="DUF295 DOMAIN-CONTAINING PROTEIN"/>
    <property type="match status" value="1"/>
</dbReference>
<dbReference type="PANTHER" id="PTHR33326">
    <property type="entry name" value="OS05G0543800 PROTEIN"/>
    <property type="match status" value="1"/>
</dbReference>
<sequence>MPHHHLHHLLLVWPPFQRIARVSSTGRFSLESQSDFSSNSCNDGSDDDVDIGDPFLTDRFGNLTSWRLSDLEAAADNYLENEETKKAGSTVLFFAEVTRDKGQLCNVLCCKPLDSDDNGHCFGCKNQGYVDLRHPAGESLYVGGHVDCEFPFMWDSISEDDSD</sequence>
<protein>
    <recommendedName>
        <fullName evidence="1">DUF3615 domain-containing protein</fullName>
    </recommendedName>
</protein>
<dbReference type="EnsemblPlants" id="EMT16752">
    <property type="protein sequence ID" value="EMT16752"/>
    <property type="gene ID" value="F775_16553"/>
</dbReference>
<dbReference type="AlphaFoldDB" id="N1R1S0"/>
<reference evidence="2" key="1">
    <citation type="submission" date="2015-06" db="UniProtKB">
        <authorList>
            <consortium name="EnsemblPlants"/>
        </authorList>
    </citation>
    <scope>IDENTIFICATION</scope>
</reference>
<feature type="domain" description="DUF3615" evidence="1">
    <location>
        <begin position="84"/>
        <end position="135"/>
    </location>
</feature>
<name>N1R1S0_AEGTA</name>
<dbReference type="Pfam" id="PF12274">
    <property type="entry name" value="DUF3615"/>
    <property type="match status" value="1"/>
</dbReference>
<accession>N1R1S0</accession>
<dbReference type="InterPro" id="IPR022059">
    <property type="entry name" value="DUF3615"/>
</dbReference>